<accession>A0AAD6RIW4</accession>
<evidence type="ECO:0000313" key="2">
    <source>
        <dbReference type="Proteomes" id="UP001164929"/>
    </source>
</evidence>
<reference evidence="1" key="1">
    <citation type="journal article" date="2023" name="Mol. Ecol. Resour.">
        <title>Chromosome-level genome assembly of a triploid poplar Populus alba 'Berolinensis'.</title>
        <authorList>
            <person name="Chen S."/>
            <person name="Yu Y."/>
            <person name="Wang X."/>
            <person name="Wang S."/>
            <person name="Zhang T."/>
            <person name="Zhou Y."/>
            <person name="He R."/>
            <person name="Meng N."/>
            <person name="Wang Y."/>
            <person name="Liu W."/>
            <person name="Liu Z."/>
            <person name="Liu J."/>
            <person name="Guo Q."/>
            <person name="Huang H."/>
            <person name="Sederoff R.R."/>
            <person name="Wang G."/>
            <person name="Qu G."/>
            <person name="Chen S."/>
        </authorList>
    </citation>
    <scope>NUCLEOTIDE SEQUENCE</scope>
    <source>
        <strain evidence="1">SC-2020</strain>
    </source>
</reference>
<proteinExistence type="predicted"/>
<name>A0AAD6RIW4_9ROSI</name>
<dbReference type="EMBL" id="JAQIZT010000002">
    <property type="protein sequence ID" value="KAJ7009087.1"/>
    <property type="molecule type" value="Genomic_DNA"/>
</dbReference>
<organism evidence="1 2">
    <name type="scientific">Populus alba x Populus x berolinensis</name>
    <dbReference type="NCBI Taxonomy" id="444605"/>
    <lineage>
        <taxon>Eukaryota</taxon>
        <taxon>Viridiplantae</taxon>
        <taxon>Streptophyta</taxon>
        <taxon>Embryophyta</taxon>
        <taxon>Tracheophyta</taxon>
        <taxon>Spermatophyta</taxon>
        <taxon>Magnoliopsida</taxon>
        <taxon>eudicotyledons</taxon>
        <taxon>Gunneridae</taxon>
        <taxon>Pentapetalae</taxon>
        <taxon>rosids</taxon>
        <taxon>fabids</taxon>
        <taxon>Malpighiales</taxon>
        <taxon>Salicaceae</taxon>
        <taxon>Saliceae</taxon>
        <taxon>Populus</taxon>
    </lineage>
</organism>
<protein>
    <submittedName>
        <fullName evidence="1">Uncharacterized protein</fullName>
    </submittedName>
</protein>
<gene>
    <name evidence="1" type="ORF">NC653_007660</name>
</gene>
<comment type="caution">
    <text evidence="1">The sequence shown here is derived from an EMBL/GenBank/DDBJ whole genome shotgun (WGS) entry which is preliminary data.</text>
</comment>
<evidence type="ECO:0000313" key="1">
    <source>
        <dbReference type="EMBL" id="KAJ7009087.1"/>
    </source>
</evidence>
<keyword evidence="2" id="KW-1185">Reference proteome</keyword>
<dbReference type="AlphaFoldDB" id="A0AAD6RIW4"/>
<dbReference type="Proteomes" id="UP001164929">
    <property type="component" value="Chromosome 2"/>
</dbReference>
<sequence>MLLRQPKSMPINHDVLHRMASLYHE</sequence>